<keyword evidence="2" id="KW-1185">Reference proteome</keyword>
<gene>
    <name evidence="1" type="ORF">FA95DRAFT_1337319</name>
</gene>
<accession>A0ACB8RRS3</accession>
<organism evidence="1 2">
    <name type="scientific">Auriscalpium vulgare</name>
    <dbReference type="NCBI Taxonomy" id="40419"/>
    <lineage>
        <taxon>Eukaryota</taxon>
        <taxon>Fungi</taxon>
        <taxon>Dikarya</taxon>
        <taxon>Basidiomycota</taxon>
        <taxon>Agaricomycotina</taxon>
        <taxon>Agaricomycetes</taxon>
        <taxon>Russulales</taxon>
        <taxon>Auriscalpiaceae</taxon>
        <taxon>Auriscalpium</taxon>
    </lineage>
</organism>
<reference evidence="1" key="2">
    <citation type="journal article" date="2022" name="New Phytol.">
        <title>Evolutionary transition to the ectomycorrhizal habit in the genomes of a hyperdiverse lineage of mushroom-forming fungi.</title>
        <authorList>
            <person name="Looney B."/>
            <person name="Miyauchi S."/>
            <person name="Morin E."/>
            <person name="Drula E."/>
            <person name="Courty P.E."/>
            <person name="Kohler A."/>
            <person name="Kuo A."/>
            <person name="LaButti K."/>
            <person name="Pangilinan J."/>
            <person name="Lipzen A."/>
            <person name="Riley R."/>
            <person name="Andreopoulos W."/>
            <person name="He G."/>
            <person name="Johnson J."/>
            <person name="Nolan M."/>
            <person name="Tritt A."/>
            <person name="Barry K.W."/>
            <person name="Grigoriev I.V."/>
            <person name="Nagy L.G."/>
            <person name="Hibbett D."/>
            <person name="Henrissat B."/>
            <person name="Matheny P.B."/>
            <person name="Labbe J."/>
            <person name="Martin F.M."/>
        </authorList>
    </citation>
    <scope>NUCLEOTIDE SEQUENCE</scope>
    <source>
        <strain evidence="1">FP105234-sp</strain>
    </source>
</reference>
<dbReference type="Proteomes" id="UP000814033">
    <property type="component" value="Unassembled WGS sequence"/>
</dbReference>
<sequence length="142" mass="15676">MSYYDTNPKRLDLLGHLSFGVQSIAVSQPFYTAVFATLGLSLVYQDNAEKPRALGYGWGARSPVNIYEEAKAAAAGAGTHIGFNAPSRKAVDEFYRAALEHGKKDDGAPGLRKDYHDNDYACFVYDPDGHRLEAVYQQPLEE</sequence>
<reference evidence="1" key="1">
    <citation type="submission" date="2021-02" db="EMBL/GenBank/DDBJ databases">
        <authorList>
            <consortium name="DOE Joint Genome Institute"/>
            <person name="Ahrendt S."/>
            <person name="Looney B.P."/>
            <person name="Miyauchi S."/>
            <person name="Morin E."/>
            <person name="Drula E."/>
            <person name="Courty P.E."/>
            <person name="Chicoki N."/>
            <person name="Fauchery L."/>
            <person name="Kohler A."/>
            <person name="Kuo A."/>
            <person name="Labutti K."/>
            <person name="Pangilinan J."/>
            <person name="Lipzen A."/>
            <person name="Riley R."/>
            <person name="Andreopoulos W."/>
            <person name="He G."/>
            <person name="Johnson J."/>
            <person name="Barry K.W."/>
            <person name="Grigoriev I.V."/>
            <person name="Nagy L."/>
            <person name="Hibbett D."/>
            <person name="Henrissat B."/>
            <person name="Matheny P.B."/>
            <person name="Labbe J."/>
            <person name="Martin F."/>
        </authorList>
    </citation>
    <scope>NUCLEOTIDE SEQUENCE</scope>
    <source>
        <strain evidence="1">FP105234-sp</strain>
    </source>
</reference>
<name>A0ACB8RRS3_9AGAM</name>
<evidence type="ECO:0000313" key="2">
    <source>
        <dbReference type="Proteomes" id="UP000814033"/>
    </source>
</evidence>
<dbReference type="EMBL" id="MU275917">
    <property type="protein sequence ID" value="KAI0046798.1"/>
    <property type="molecule type" value="Genomic_DNA"/>
</dbReference>
<comment type="caution">
    <text evidence="1">The sequence shown here is derived from an EMBL/GenBank/DDBJ whole genome shotgun (WGS) entry which is preliminary data.</text>
</comment>
<protein>
    <submittedName>
        <fullName evidence="1">Glyoxalase/bleomycin resistance protein/dioxygenase superfamily protein 21</fullName>
    </submittedName>
</protein>
<evidence type="ECO:0000313" key="1">
    <source>
        <dbReference type="EMBL" id="KAI0046798.1"/>
    </source>
</evidence>
<proteinExistence type="predicted"/>